<dbReference type="GO" id="GO:0006357">
    <property type="term" value="P:regulation of transcription by RNA polymerase II"/>
    <property type="evidence" value="ECO:0007669"/>
    <property type="project" value="TreeGrafter"/>
</dbReference>
<feature type="domain" description="C2H2-type" evidence="10">
    <location>
        <begin position="373"/>
        <end position="400"/>
    </location>
</feature>
<feature type="compositionally biased region" description="Basic and acidic residues" evidence="9">
    <location>
        <begin position="623"/>
        <end position="634"/>
    </location>
</feature>
<gene>
    <name evidence="11" type="ORF">WA026_000126</name>
</gene>
<evidence type="ECO:0000313" key="12">
    <source>
        <dbReference type="Proteomes" id="UP001431783"/>
    </source>
</evidence>
<feature type="domain" description="C2H2-type" evidence="10">
    <location>
        <begin position="487"/>
        <end position="514"/>
    </location>
</feature>
<dbReference type="GO" id="GO:0005634">
    <property type="term" value="C:nucleus"/>
    <property type="evidence" value="ECO:0007669"/>
    <property type="project" value="UniProtKB-SubCell"/>
</dbReference>
<evidence type="ECO:0000313" key="11">
    <source>
        <dbReference type="EMBL" id="KAK9887811.1"/>
    </source>
</evidence>
<dbReference type="InterPro" id="IPR036236">
    <property type="entry name" value="Znf_C2H2_sf"/>
</dbReference>
<feature type="domain" description="C2H2-type" evidence="10">
    <location>
        <begin position="541"/>
        <end position="568"/>
    </location>
</feature>
<comment type="subcellular location">
    <subcellularLocation>
        <location evidence="1">Nucleus</location>
    </subcellularLocation>
</comment>
<protein>
    <recommendedName>
        <fullName evidence="10">C2H2-type domain-containing protein</fullName>
    </recommendedName>
</protein>
<evidence type="ECO:0000256" key="4">
    <source>
        <dbReference type="ARBA" id="ARBA00022771"/>
    </source>
</evidence>
<dbReference type="SMART" id="SM00355">
    <property type="entry name" value="ZnF_C2H2"/>
    <property type="match status" value="15"/>
</dbReference>
<sequence>MEEADTTLTCPFCCKETFNSIVSFKNHILDMKNKLNCPICETNFDDFNKLISHLECCNLKENIEDNPESTSDMLKNESEDIQEYMSFSNSDNEILEAPEEQNKYFCEICNVNFDEMKNHLVEYHMGEEVVVESQNSEVDVEESDIVGSPDNEAEFPVDVKPKICAKDSEHIFLEQEILDENGTFFTKKLTKIDIVQDNISKKAPILEKIIVSDQVLTVLTDKESEDMENFIKLYRCQDCNLRFAQFGSYTKHVCNWDQYEVCEICSIPFKTKGALTHHKKKLHGIVKVVNEKIPSECDVCHIVFPSSKSMVLHRKMHDLKFKPRTIDPPATYNIIGNKIAEENNESFTCSVCGKAYNKKYEEVHMKSHSEELFNCPICNRKFSDKEDLSMHAQAHGNENHNKVSCRFCKTIFTSKDMLVEHLENQCGGRKYGCSFCGKKFIRPHEKVKHERIHTGQKPHVCEVCGKGFRVSYCLTLHLRTHSGVRPYHCKICGKRFKSYSVFNHHSQTHSDARPYECPFCPKTFKTSVQLAGHKNTHTKPFSCNICNRPFASLYAVRQHQKSHDKSNNLNHECDVCGAVYSRYFALRDHMLSHPKLDNENHKSNVDISLRNVKNKTSSRKKKNLDARLSVKEDESSLESSENVDN</sequence>
<evidence type="ECO:0000256" key="9">
    <source>
        <dbReference type="SAM" id="MobiDB-lite"/>
    </source>
</evidence>
<reference evidence="11 12" key="1">
    <citation type="submission" date="2023-03" db="EMBL/GenBank/DDBJ databases">
        <title>Genome insight into feeding habits of ladybird beetles.</title>
        <authorList>
            <person name="Li H.-S."/>
            <person name="Huang Y.-H."/>
            <person name="Pang H."/>
        </authorList>
    </citation>
    <scope>NUCLEOTIDE SEQUENCE [LARGE SCALE GENOMIC DNA]</scope>
    <source>
        <strain evidence="11">SYSU_2023b</strain>
        <tissue evidence="11">Whole body</tissue>
    </source>
</reference>
<dbReference type="GO" id="GO:0003700">
    <property type="term" value="F:DNA-binding transcription factor activity"/>
    <property type="evidence" value="ECO:0007669"/>
    <property type="project" value="TreeGrafter"/>
</dbReference>
<keyword evidence="6" id="KW-0238">DNA-binding</keyword>
<dbReference type="PANTHER" id="PTHR24404:SF106">
    <property type="entry name" value="C2H2-TYPE DOMAIN-CONTAINING PROTEIN"/>
    <property type="match status" value="1"/>
</dbReference>
<dbReference type="Pfam" id="PF13912">
    <property type="entry name" value="zf-C2H2_6"/>
    <property type="match status" value="3"/>
</dbReference>
<dbReference type="GO" id="GO:0000978">
    <property type="term" value="F:RNA polymerase II cis-regulatory region sequence-specific DNA binding"/>
    <property type="evidence" value="ECO:0007669"/>
    <property type="project" value="TreeGrafter"/>
</dbReference>
<feature type="domain" description="C2H2-type" evidence="10">
    <location>
        <begin position="431"/>
        <end position="458"/>
    </location>
</feature>
<evidence type="ECO:0000256" key="7">
    <source>
        <dbReference type="ARBA" id="ARBA00023242"/>
    </source>
</evidence>
<dbReference type="InterPro" id="IPR013087">
    <property type="entry name" value="Znf_C2H2_type"/>
</dbReference>
<proteinExistence type="predicted"/>
<dbReference type="GO" id="GO:0000785">
    <property type="term" value="C:chromatin"/>
    <property type="evidence" value="ECO:0007669"/>
    <property type="project" value="UniProtKB-ARBA"/>
</dbReference>
<dbReference type="Gene3D" id="3.30.160.60">
    <property type="entry name" value="Classic Zinc Finger"/>
    <property type="match status" value="8"/>
</dbReference>
<evidence type="ECO:0000256" key="1">
    <source>
        <dbReference type="ARBA" id="ARBA00004123"/>
    </source>
</evidence>
<keyword evidence="12" id="KW-1185">Reference proteome</keyword>
<dbReference type="AlphaFoldDB" id="A0AAW1V454"/>
<feature type="domain" description="C2H2-type" evidence="10">
    <location>
        <begin position="459"/>
        <end position="486"/>
    </location>
</feature>
<dbReference type="InterPro" id="IPR050589">
    <property type="entry name" value="Ikaros_C2H2-ZF"/>
</dbReference>
<evidence type="ECO:0000256" key="8">
    <source>
        <dbReference type="PROSITE-ProRule" id="PRU00042"/>
    </source>
</evidence>
<dbReference type="PROSITE" id="PS50157">
    <property type="entry name" value="ZINC_FINGER_C2H2_2"/>
    <property type="match status" value="7"/>
</dbReference>
<feature type="compositionally biased region" description="Basic residues" evidence="9">
    <location>
        <begin position="612"/>
        <end position="622"/>
    </location>
</feature>
<evidence type="ECO:0000256" key="6">
    <source>
        <dbReference type="ARBA" id="ARBA00023125"/>
    </source>
</evidence>
<keyword evidence="3" id="KW-0677">Repeat</keyword>
<evidence type="ECO:0000256" key="5">
    <source>
        <dbReference type="ARBA" id="ARBA00022833"/>
    </source>
</evidence>
<dbReference type="Pfam" id="PF00096">
    <property type="entry name" value="zf-C2H2"/>
    <property type="match status" value="4"/>
</dbReference>
<comment type="caution">
    <text evidence="11">The sequence shown here is derived from an EMBL/GenBank/DDBJ whole genome shotgun (WGS) entry which is preliminary data.</text>
</comment>
<dbReference type="PROSITE" id="PS00028">
    <property type="entry name" value="ZINC_FINGER_C2H2_1"/>
    <property type="match status" value="9"/>
</dbReference>
<accession>A0AAW1V454</accession>
<dbReference type="GO" id="GO:0040029">
    <property type="term" value="P:epigenetic regulation of gene expression"/>
    <property type="evidence" value="ECO:0007669"/>
    <property type="project" value="UniProtKB-ARBA"/>
</dbReference>
<dbReference type="FunFam" id="3.30.160.60:FF:000690">
    <property type="entry name" value="Zinc finger protein 354C"/>
    <property type="match status" value="1"/>
</dbReference>
<keyword evidence="7" id="KW-0539">Nucleus</keyword>
<evidence type="ECO:0000256" key="3">
    <source>
        <dbReference type="ARBA" id="ARBA00022737"/>
    </source>
</evidence>
<keyword evidence="4 8" id="KW-0863">Zinc-finger</keyword>
<evidence type="ECO:0000259" key="10">
    <source>
        <dbReference type="PROSITE" id="PS50157"/>
    </source>
</evidence>
<dbReference type="GO" id="GO:0008270">
    <property type="term" value="F:zinc ion binding"/>
    <property type="evidence" value="ECO:0007669"/>
    <property type="project" value="UniProtKB-KW"/>
</dbReference>
<feature type="domain" description="C2H2-type" evidence="10">
    <location>
        <begin position="571"/>
        <end position="593"/>
    </location>
</feature>
<feature type="domain" description="C2H2-type" evidence="10">
    <location>
        <begin position="515"/>
        <end position="542"/>
    </location>
</feature>
<dbReference type="Pfam" id="PF13894">
    <property type="entry name" value="zf-C2H2_4"/>
    <property type="match status" value="1"/>
</dbReference>
<evidence type="ECO:0000256" key="2">
    <source>
        <dbReference type="ARBA" id="ARBA00022723"/>
    </source>
</evidence>
<feature type="region of interest" description="Disordered" evidence="9">
    <location>
        <begin position="612"/>
        <end position="645"/>
    </location>
</feature>
<keyword evidence="5" id="KW-0862">Zinc</keyword>
<dbReference type="SUPFAM" id="SSF57667">
    <property type="entry name" value="beta-beta-alpha zinc fingers"/>
    <property type="match status" value="5"/>
</dbReference>
<keyword evidence="2" id="KW-0479">Metal-binding</keyword>
<dbReference type="PANTHER" id="PTHR24404">
    <property type="entry name" value="ZINC FINGER PROTEIN"/>
    <property type="match status" value="1"/>
</dbReference>
<organism evidence="11 12">
    <name type="scientific">Henosepilachna vigintioctopunctata</name>
    <dbReference type="NCBI Taxonomy" id="420089"/>
    <lineage>
        <taxon>Eukaryota</taxon>
        <taxon>Metazoa</taxon>
        <taxon>Ecdysozoa</taxon>
        <taxon>Arthropoda</taxon>
        <taxon>Hexapoda</taxon>
        <taxon>Insecta</taxon>
        <taxon>Pterygota</taxon>
        <taxon>Neoptera</taxon>
        <taxon>Endopterygota</taxon>
        <taxon>Coleoptera</taxon>
        <taxon>Polyphaga</taxon>
        <taxon>Cucujiformia</taxon>
        <taxon>Coccinelloidea</taxon>
        <taxon>Coccinellidae</taxon>
        <taxon>Epilachninae</taxon>
        <taxon>Epilachnini</taxon>
        <taxon>Henosepilachna</taxon>
    </lineage>
</organism>
<dbReference type="EMBL" id="JARQZJ010000121">
    <property type="protein sequence ID" value="KAK9887811.1"/>
    <property type="molecule type" value="Genomic_DNA"/>
</dbReference>
<name>A0AAW1V454_9CUCU</name>
<dbReference type="GO" id="GO:0003682">
    <property type="term" value="F:chromatin binding"/>
    <property type="evidence" value="ECO:0007669"/>
    <property type="project" value="UniProtKB-ARBA"/>
</dbReference>
<dbReference type="Proteomes" id="UP001431783">
    <property type="component" value="Unassembled WGS sequence"/>
</dbReference>